<protein>
    <submittedName>
        <fullName evidence="1">Uncharacterized protein</fullName>
    </submittedName>
</protein>
<proteinExistence type="predicted"/>
<dbReference type="Proteomes" id="UP001059596">
    <property type="component" value="Unassembled WGS sequence"/>
</dbReference>
<reference evidence="1" key="1">
    <citation type="journal article" date="2023" name="Genome Biol. Evol.">
        <title>Long-read-based Genome Assembly of Drosophila gunungcola Reveals Fewer Chemosensory Genes in Flower-breeding Species.</title>
        <authorList>
            <person name="Negi A."/>
            <person name="Liao B.Y."/>
            <person name="Yeh S.D."/>
        </authorList>
    </citation>
    <scope>NUCLEOTIDE SEQUENCE</scope>
    <source>
        <strain evidence="1">Sukarami</strain>
    </source>
</reference>
<organism evidence="1 2">
    <name type="scientific">Drosophila gunungcola</name>
    <name type="common">fruit fly</name>
    <dbReference type="NCBI Taxonomy" id="103775"/>
    <lineage>
        <taxon>Eukaryota</taxon>
        <taxon>Metazoa</taxon>
        <taxon>Ecdysozoa</taxon>
        <taxon>Arthropoda</taxon>
        <taxon>Hexapoda</taxon>
        <taxon>Insecta</taxon>
        <taxon>Pterygota</taxon>
        <taxon>Neoptera</taxon>
        <taxon>Endopterygota</taxon>
        <taxon>Diptera</taxon>
        <taxon>Brachycera</taxon>
        <taxon>Muscomorpha</taxon>
        <taxon>Ephydroidea</taxon>
        <taxon>Drosophilidae</taxon>
        <taxon>Drosophila</taxon>
        <taxon>Sophophora</taxon>
    </lineage>
</organism>
<keyword evidence="2" id="KW-1185">Reference proteome</keyword>
<evidence type="ECO:0000313" key="1">
    <source>
        <dbReference type="EMBL" id="KAI8042354.1"/>
    </source>
</evidence>
<accession>A0A9P9YSI2</accession>
<dbReference type="EMBL" id="JAMKOV010000002">
    <property type="protein sequence ID" value="KAI8042354.1"/>
    <property type="molecule type" value="Genomic_DNA"/>
</dbReference>
<evidence type="ECO:0000313" key="2">
    <source>
        <dbReference type="Proteomes" id="UP001059596"/>
    </source>
</evidence>
<gene>
    <name evidence="1" type="ORF">M5D96_003666</name>
</gene>
<sequence length="122" mass="13650">MTFSRAVCKIVEIVSWALEIEKKKFRCHQREPSTPAVFCSLQPWRPRPQSRPSPPFACFTAGPLLQFVVRLTKCMAKQPTNQQLATATSTAATSATAAVQCMRLKLKLKFCTLHLKQQTANA</sequence>
<feature type="non-terminal residue" evidence="1">
    <location>
        <position position="1"/>
    </location>
</feature>
<name>A0A9P9YSI2_9MUSC</name>
<comment type="caution">
    <text evidence="1">The sequence shown here is derived from an EMBL/GenBank/DDBJ whole genome shotgun (WGS) entry which is preliminary data.</text>
</comment>
<dbReference type="AlphaFoldDB" id="A0A9P9YSI2"/>